<dbReference type="EMBL" id="KK914851">
    <property type="protein sequence ID" value="KDP27363.1"/>
    <property type="molecule type" value="Genomic_DNA"/>
</dbReference>
<comment type="similarity">
    <text evidence="1">Belongs to the PPR family. P subfamily.</text>
</comment>
<feature type="repeat" description="PPR" evidence="3">
    <location>
        <begin position="181"/>
        <end position="215"/>
    </location>
</feature>
<feature type="repeat" description="PPR" evidence="3">
    <location>
        <begin position="320"/>
        <end position="354"/>
    </location>
</feature>
<dbReference type="PROSITE" id="PS51375">
    <property type="entry name" value="PPR"/>
    <property type="match status" value="6"/>
</dbReference>
<dbReference type="OrthoDB" id="185373at2759"/>
<evidence type="ECO:0000256" key="3">
    <source>
        <dbReference type="PROSITE-ProRule" id="PRU00708"/>
    </source>
</evidence>
<keyword evidence="5" id="KW-1185">Reference proteome</keyword>
<accession>A0A067JX44</accession>
<dbReference type="InterPro" id="IPR002885">
    <property type="entry name" value="PPR_rpt"/>
</dbReference>
<feature type="repeat" description="PPR" evidence="3">
    <location>
        <begin position="250"/>
        <end position="284"/>
    </location>
</feature>
<evidence type="ECO:0000256" key="1">
    <source>
        <dbReference type="ARBA" id="ARBA00007626"/>
    </source>
</evidence>
<feature type="repeat" description="PPR" evidence="3">
    <location>
        <begin position="285"/>
        <end position="319"/>
    </location>
</feature>
<dbReference type="Pfam" id="PF13041">
    <property type="entry name" value="PPR_2"/>
    <property type="match status" value="2"/>
</dbReference>
<gene>
    <name evidence="4" type="ORF">JCGZ_20187</name>
</gene>
<organism evidence="4 5">
    <name type="scientific">Jatropha curcas</name>
    <name type="common">Barbados nut</name>
    <dbReference type="NCBI Taxonomy" id="180498"/>
    <lineage>
        <taxon>Eukaryota</taxon>
        <taxon>Viridiplantae</taxon>
        <taxon>Streptophyta</taxon>
        <taxon>Embryophyta</taxon>
        <taxon>Tracheophyta</taxon>
        <taxon>Spermatophyta</taxon>
        <taxon>Magnoliopsida</taxon>
        <taxon>eudicotyledons</taxon>
        <taxon>Gunneridae</taxon>
        <taxon>Pentapetalae</taxon>
        <taxon>rosids</taxon>
        <taxon>fabids</taxon>
        <taxon>Malpighiales</taxon>
        <taxon>Euphorbiaceae</taxon>
        <taxon>Crotonoideae</taxon>
        <taxon>Jatropheae</taxon>
        <taxon>Jatropha</taxon>
    </lineage>
</organism>
<evidence type="ECO:0008006" key="6">
    <source>
        <dbReference type="Google" id="ProtNLM"/>
    </source>
</evidence>
<keyword evidence="2" id="KW-0677">Repeat</keyword>
<dbReference type="PANTHER" id="PTHR46128">
    <property type="entry name" value="MITOCHONDRIAL GROUP I INTRON SPLICING FACTOR CCM1"/>
    <property type="match status" value="1"/>
</dbReference>
<dbReference type="NCBIfam" id="TIGR00756">
    <property type="entry name" value="PPR"/>
    <property type="match status" value="5"/>
</dbReference>
<dbReference type="Pfam" id="PF01535">
    <property type="entry name" value="PPR"/>
    <property type="match status" value="2"/>
</dbReference>
<dbReference type="InterPro" id="IPR050872">
    <property type="entry name" value="PPR_P_subfamily"/>
</dbReference>
<sequence length="535" mass="62385">MPPIFQPLKTISWEHFYRKFRFPENYSSLLYIHYLHIPHNRNPEKNYFQESNSQSTAFHFVHSAANAHLVTEFGPKPTSEVAIDVQNILKNYRESATRKIELALTQCSPTVTEDLILNVLKRHHSDWKLAFIFFNWASKRGQAFLGSSVYNEILDILGKMRRFEELTQVLGEMSKREGLVNEETYRILVNRYAAAHKVEEAINVFNKRRDLGLELGLVAFQKLLMCLCRYKHVEIAETLLYAEGNSFDLDIKTMNIVLNGWCVLGNVHEAKRFWKDIIGSKCKPDLFTYGTFIKALTKKGKLGTAMKLYRALWETQCKPDVVICNCIIDALCFKKRVPEALEVFKEMNERGCLPNVATYNSLIKHFCKIQRMEKVYELLDEMQEKKGSCMPNNITFNYLLKALKKPEELPEFLERMKRNGCAINGDTYNLTLKLYMDWDCEERARNTWNEMEKNGLGPDRRSYTIMIHWFYDKGRIKDALHYFGEMTSKGMVPDRRTEILVDTMNMKLKENAEHMEEGAICVTNHQGFCTKGEGR</sequence>
<feature type="repeat" description="PPR" evidence="3">
    <location>
        <begin position="355"/>
        <end position="385"/>
    </location>
</feature>
<feature type="repeat" description="PPR" evidence="3">
    <location>
        <begin position="459"/>
        <end position="493"/>
    </location>
</feature>
<dbReference type="InterPro" id="IPR011990">
    <property type="entry name" value="TPR-like_helical_dom_sf"/>
</dbReference>
<reference evidence="4 5" key="1">
    <citation type="journal article" date="2014" name="PLoS ONE">
        <title>Global Analysis of Gene Expression Profiles in Physic Nut (Jatropha curcas L.) Seedlings Exposed to Salt Stress.</title>
        <authorList>
            <person name="Zhang L."/>
            <person name="Zhang C."/>
            <person name="Wu P."/>
            <person name="Chen Y."/>
            <person name="Li M."/>
            <person name="Jiang H."/>
            <person name="Wu G."/>
        </authorList>
    </citation>
    <scope>NUCLEOTIDE SEQUENCE [LARGE SCALE GENOMIC DNA]</scope>
    <source>
        <strain evidence="5">cv. GZQX0401</strain>
        <tissue evidence="4">Young leaves</tissue>
    </source>
</reference>
<evidence type="ECO:0000313" key="4">
    <source>
        <dbReference type="EMBL" id="KDP27363.1"/>
    </source>
</evidence>
<protein>
    <recommendedName>
        <fullName evidence="6">Pentacotripeptide-repeat region of PRORP domain-containing protein</fullName>
    </recommendedName>
</protein>
<evidence type="ECO:0000256" key="2">
    <source>
        <dbReference type="ARBA" id="ARBA00022737"/>
    </source>
</evidence>
<proteinExistence type="inferred from homology"/>
<dbReference type="KEGG" id="jcu:105643968"/>
<dbReference type="Proteomes" id="UP000027138">
    <property type="component" value="Unassembled WGS sequence"/>
</dbReference>
<evidence type="ECO:0000313" key="5">
    <source>
        <dbReference type="Proteomes" id="UP000027138"/>
    </source>
</evidence>
<dbReference type="AlphaFoldDB" id="A0A067JX44"/>
<name>A0A067JX44_JATCU</name>
<dbReference type="Gene3D" id="1.25.40.10">
    <property type="entry name" value="Tetratricopeptide repeat domain"/>
    <property type="match status" value="4"/>
</dbReference>
<dbReference type="PANTHER" id="PTHR46128:SF82">
    <property type="entry name" value="PENTACOTRIPEPTIDE-REPEAT REGION OF PRORP DOMAIN-CONTAINING PROTEIN"/>
    <property type="match status" value="1"/>
</dbReference>